<sequence>MTPRKSVARELTREMIMDAARDLFVKNGYMHVSMRQIAKELGCSHGAIYYHFKNKAELFYALVQEHFYMLDQKLEEILSKNLNPTEKLNEVLLGFIEFGLTNQSHYEIMFLIKDEEVKNFISEGPDKVYEKFAQSVQSLCDKKITIQEIYSIFLSLHGFVTHYCRHVNTYEDVKEFAKVHVKFLLKNVFT</sequence>
<evidence type="ECO:0000259" key="4">
    <source>
        <dbReference type="PROSITE" id="PS50977"/>
    </source>
</evidence>
<evidence type="ECO:0000256" key="1">
    <source>
        <dbReference type="ARBA" id="ARBA00022491"/>
    </source>
</evidence>
<dbReference type="InterPro" id="IPR001647">
    <property type="entry name" value="HTH_TetR"/>
</dbReference>
<dbReference type="Gene3D" id="1.10.357.10">
    <property type="entry name" value="Tetracycline Repressor, domain 2"/>
    <property type="match status" value="1"/>
</dbReference>
<name>A0ABU6P2L9_9BACI</name>
<feature type="domain" description="HTH tetR-type" evidence="4">
    <location>
        <begin position="10"/>
        <end position="70"/>
    </location>
</feature>
<dbReference type="PRINTS" id="PR00455">
    <property type="entry name" value="HTHTETR"/>
</dbReference>
<keyword evidence="1" id="KW-0678">Repressor</keyword>
<accession>A0ABU6P2L9</accession>
<dbReference type="RefSeq" id="WP_066234708.1">
    <property type="nucleotide sequence ID" value="NZ_JARTFQ010000006.1"/>
</dbReference>
<feature type="DNA-binding region" description="H-T-H motif" evidence="3">
    <location>
        <begin position="33"/>
        <end position="52"/>
    </location>
</feature>
<dbReference type="PROSITE" id="PS50977">
    <property type="entry name" value="HTH_TETR_2"/>
    <property type="match status" value="1"/>
</dbReference>
<evidence type="ECO:0000313" key="5">
    <source>
        <dbReference type="EMBL" id="MED4403617.1"/>
    </source>
</evidence>
<organism evidence="5 6">
    <name type="scientific">Metabacillus fastidiosus</name>
    <dbReference type="NCBI Taxonomy" id="1458"/>
    <lineage>
        <taxon>Bacteria</taxon>
        <taxon>Bacillati</taxon>
        <taxon>Bacillota</taxon>
        <taxon>Bacilli</taxon>
        <taxon>Bacillales</taxon>
        <taxon>Bacillaceae</taxon>
        <taxon>Metabacillus</taxon>
    </lineage>
</organism>
<dbReference type="PANTHER" id="PTHR43479:SF11">
    <property type="entry name" value="ACREF_ENVCD OPERON REPRESSOR-RELATED"/>
    <property type="match status" value="1"/>
</dbReference>
<dbReference type="InterPro" id="IPR009057">
    <property type="entry name" value="Homeodomain-like_sf"/>
</dbReference>
<dbReference type="EMBL" id="JARTFS010000018">
    <property type="protein sequence ID" value="MED4403617.1"/>
    <property type="molecule type" value="Genomic_DNA"/>
</dbReference>
<proteinExistence type="predicted"/>
<dbReference type="Proteomes" id="UP001342826">
    <property type="component" value="Unassembled WGS sequence"/>
</dbReference>
<evidence type="ECO:0000256" key="3">
    <source>
        <dbReference type="PROSITE-ProRule" id="PRU00335"/>
    </source>
</evidence>
<comment type="caution">
    <text evidence="5">The sequence shown here is derived from an EMBL/GenBank/DDBJ whole genome shotgun (WGS) entry which is preliminary data.</text>
</comment>
<reference evidence="5 6" key="1">
    <citation type="submission" date="2023-03" db="EMBL/GenBank/DDBJ databases">
        <title>Bacillus Genome Sequencing.</title>
        <authorList>
            <person name="Dunlap C."/>
        </authorList>
    </citation>
    <scope>NUCLEOTIDE SEQUENCE [LARGE SCALE GENOMIC DNA]</scope>
    <source>
        <strain evidence="5 6">NRS-1717</strain>
    </source>
</reference>
<gene>
    <name evidence="5" type="ORF">P9271_20105</name>
</gene>
<keyword evidence="2 3" id="KW-0238">DNA-binding</keyword>
<dbReference type="SUPFAM" id="SSF46689">
    <property type="entry name" value="Homeodomain-like"/>
    <property type="match status" value="1"/>
</dbReference>
<protein>
    <submittedName>
        <fullName evidence="5">TetR/AcrR family transcriptional regulator</fullName>
    </submittedName>
</protein>
<dbReference type="PANTHER" id="PTHR43479">
    <property type="entry name" value="ACREF/ENVCD OPERON REPRESSOR-RELATED"/>
    <property type="match status" value="1"/>
</dbReference>
<dbReference type="Pfam" id="PF00440">
    <property type="entry name" value="TetR_N"/>
    <property type="match status" value="1"/>
</dbReference>
<keyword evidence="6" id="KW-1185">Reference proteome</keyword>
<dbReference type="GeneID" id="301142902"/>
<dbReference type="InterPro" id="IPR050624">
    <property type="entry name" value="HTH-type_Tx_Regulator"/>
</dbReference>
<evidence type="ECO:0000313" key="6">
    <source>
        <dbReference type="Proteomes" id="UP001342826"/>
    </source>
</evidence>
<evidence type="ECO:0000256" key="2">
    <source>
        <dbReference type="ARBA" id="ARBA00023125"/>
    </source>
</evidence>